<evidence type="ECO:0000256" key="2">
    <source>
        <dbReference type="SAM" id="Phobius"/>
    </source>
</evidence>
<keyword evidence="1" id="KW-0175">Coiled coil</keyword>
<keyword evidence="4" id="KW-1185">Reference proteome</keyword>
<accession>A0A0A0YR01</accession>
<feature type="coiled-coil region" evidence="1">
    <location>
        <begin position="697"/>
        <end position="731"/>
    </location>
</feature>
<protein>
    <submittedName>
        <fullName evidence="3">Uncharacterized protein</fullName>
    </submittedName>
</protein>
<evidence type="ECO:0000313" key="3">
    <source>
        <dbReference type="EMBL" id="AIX12421.1"/>
    </source>
</evidence>
<keyword evidence="2" id="KW-0812">Transmembrane</keyword>
<dbReference type="EMBL" id="KM236242">
    <property type="protein sequence ID" value="AIX12421.1"/>
    <property type="molecule type" value="Genomic_DNA"/>
</dbReference>
<feature type="transmembrane region" description="Helical" evidence="2">
    <location>
        <begin position="647"/>
        <end position="667"/>
    </location>
</feature>
<gene>
    <name evidence="3" type="ORF">CPT_Pollock62</name>
</gene>
<dbReference type="Proteomes" id="UP000030324">
    <property type="component" value="Segment"/>
</dbReference>
<proteinExistence type="predicted"/>
<reference evidence="3 4" key="1">
    <citation type="journal article" date="2015" name="Genome Announc.">
        <title>Complete Genome Sequence of Enterotoxigenic Escherichia coli N4-Like Podophage Pollock.</title>
        <authorList>
            <person name="Patel R.S."/>
            <person name="Lessor L.E."/>
            <person name="Hernandez A.C."/>
            <person name="Kuty Everett G.F."/>
        </authorList>
    </citation>
    <scope>NUCLEOTIDE SEQUENCE [LARGE SCALE GENOMIC DNA]</scope>
</reference>
<dbReference type="GeneID" id="24724599"/>
<feature type="transmembrane region" description="Helical" evidence="2">
    <location>
        <begin position="575"/>
        <end position="594"/>
    </location>
</feature>
<organism evidence="3 4">
    <name type="scientific">Escherichia phage Pollock</name>
    <dbReference type="NCBI Taxonomy" id="1540097"/>
    <lineage>
        <taxon>Viruses</taxon>
        <taxon>Duplodnaviria</taxon>
        <taxon>Heunggongvirae</taxon>
        <taxon>Uroviricota</taxon>
        <taxon>Caudoviricetes</taxon>
        <taxon>Schitoviridae</taxon>
        <taxon>Humphriesvirinae</taxon>
        <taxon>Pollockvirus</taxon>
        <taxon>Pollockvirus pollock</taxon>
    </lineage>
</organism>
<name>A0A0A0YR01_9CAUD</name>
<evidence type="ECO:0000256" key="1">
    <source>
        <dbReference type="SAM" id="Coils"/>
    </source>
</evidence>
<sequence>MELVLHIKERGRKPPLMYMGLFSRKKIISVSSVTVNLAGDDAENFLQKTITTAVMNGSGIGSTLNQAYLNGMGTQIRQAYRYGRDYYSLGLPDGSIFYVVPNYDDLMTVLSSLNEGKEVSIVMSDYNVADLSYWIERYLTNTYDWDADYGGMGNPPAGVASTATIDWSIDNNGVVTITMGTGSEIDFTEQVSFSDINYGSEYYQVIYRVRTPGTPEVTTETRAYEEGDEEGTTTDETINNNFGLITSTVTTVQATINEDKTETTITTTVVVSTLSRKKYFIYEAGSGTYPILDKILTDVVRDSAYYPVVPLRVNNTDLTDPNNVSAEQFKTSKTLLNKLNLRFTDLGDTLNENPDIKDIDHAFFVMGISLNSKYESSIDYLHEFFKYLAQVSPNDKENYIKWYTENVNEEGTISNTDSKPPVNRLSLRQDPYDITIAYQYSDLTVKNGSIGSIGTVTRSVGNKATINVVNILNASVEMTADVSTILFRKQISETQYEEVEICGLEHINYIYKGHSVNITGEASLSDPDNEGFLIPLCANIVDAQQIVHRTQMTYDCLHIVVNSYQVTKAKWYQSGIFKVVTIAIAVVIAVYSLGTLSAGITAAASAATAAGTSVAAAVAVYITTQVAIGLAISFGVSILAKFVSPNIMFIATIAMLTYGAVSAYQSYGTTGNKGLPYATEVMNLVPSVAKGAQMRLQQDLQNIVKEMQKNAENYKKQMEEIEDAMDALGTINPNIDIDALINSAFFNLFEQPDEFFTRTLSTNPGVVTLESIENYVDYALTLPTDLNSMRS</sequence>
<evidence type="ECO:0000313" key="4">
    <source>
        <dbReference type="Proteomes" id="UP000030324"/>
    </source>
</evidence>
<dbReference type="KEGG" id="vg:24724599"/>
<keyword evidence="2" id="KW-0472">Membrane</keyword>
<dbReference type="RefSeq" id="YP_009152163.1">
    <property type="nucleotide sequence ID" value="NC_027381.1"/>
</dbReference>
<keyword evidence="2" id="KW-1133">Transmembrane helix</keyword>
<feature type="transmembrane region" description="Helical" evidence="2">
    <location>
        <begin position="614"/>
        <end position="640"/>
    </location>
</feature>
<dbReference type="OrthoDB" id="390at10239"/>